<accession>A0A0A9DCF3</accession>
<reference evidence="1" key="2">
    <citation type="journal article" date="2015" name="Data Brief">
        <title>Shoot transcriptome of the giant reed, Arundo donax.</title>
        <authorList>
            <person name="Barrero R.A."/>
            <person name="Guerrero F.D."/>
            <person name="Moolhuijzen P."/>
            <person name="Goolsby J.A."/>
            <person name="Tidwell J."/>
            <person name="Bellgard S.E."/>
            <person name="Bellgard M.I."/>
        </authorList>
    </citation>
    <scope>NUCLEOTIDE SEQUENCE</scope>
    <source>
        <tissue evidence="1">Shoot tissue taken approximately 20 cm above the soil surface</tissue>
    </source>
</reference>
<name>A0A0A9DCF3_ARUDO</name>
<dbReference type="AlphaFoldDB" id="A0A0A9DCF3"/>
<sequence>MHPMLGDTGADSGPQFRCLLSKLLLGVIVSSPS</sequence>
<evidence type="ECO:0000313" key="1">
    <source>
        <dbReference type="EMBL" id="JAD83335.1"/>
    </source>
</evidence>
<proteinExistence type="predicted"/>
<reference evidence="1" key="1">
    <citation type="submission" date="2014-09" db="EMBL/GenBank/DDBJ databases">
        <authorList>
            <person name="Magalhaes I.L.F."/>
            <person name="Oliveira U."/>
            <person name="Santos F.R."/>
            <person name="Vidigal T.H.D.A."/>
            <person name="Brescovit A.D."/>
            <person name="Santos A.J."/>
        </authorList>
    </citation>
    <scope>NUCLEOTIDE SEQUENCE</scope>
    <source>
        <tissue evidence="1">Shoot tissue taken approximately 20 cm above the soil surface</tissue>
    </source>
</reference>
<organism evidence="1">
    <name type="scientific">Arundo donax</name>
    <name type="common">Giant reed</name>
    <name type="synonym">Donax arundinaceus</name>
    <dbReference type="NCBI Taxonomy" id="35708"/>
    <lineage>
        <taxon>Eukaryota</taxon>
        <taxon>Viridiplantae</taxon>
        <taxon>Streptophyta</taxon>
        <taxon>Embryophyta</taxon>
        <taxon>Tracheophyta</taxon>
        <taxon>Spermatophyta</taxon>
        <taxon>Magnoliopsida</taxon>
        <taxon>Liliopsida</taxon>
        <taxon>Poales</taxon>
        <taxon>Poaceae</taxon>
        <taxon>PACMAD clade</taxon>
        <taxon>Arundinoideae</taxon>
        <taxon>Arundineae</taxon>
        <taxon>Arundo</taxon>
    </lineage>
</organism>
<protein>
    <submittedName>
        <fullName evidence="1">Uncharacterized protein</fullName>
    </submittedName>
</protein>
<dbReference type="EMBL" id="GBRH01214560">
    <property type="protein sequence ID" value="JAD83335.1"/>
    <property type="molecule type" value="Transcribed_RNA"/>
</dbReference>